<gene>
    <name evidence="1" type="ordered locus">Rumal_0249</name>
</gene>
<accession>E6UD12</accession>
<organism evidence="1 2">
    <name type="scientific">Ruminococcus albus (strain ATCC 27210 / DSM 20455 / JCM 14654 / NCDO 2250 / 7)</name>
    <dbReference type="NCBI Taxonomy" id="697329"/>
    <lineage>
        <taxon>Bacteria</taxon>
        <taxon>Bacillati</taxon>
        <taxon>Bacillota</taxon>
        <taxon>Clostridia</taxon>
        <taxon>Eubacteriales</taxon>
        <taxon>Oscillospiraceae</taxon>
        <taxon>Ruminococcus</taxon>
    </lineage>
</organism>
<evidence type="ECO:0000313" key="2">
    <source>
        <dbReference type="Proteomes" id="UP000006919"/>
    </source>
</evidence>
<dbReference type="STRING" id="697329.Rumal_0249"/>
<dbReference type="HOGENOM" id="CLU_1554140_0_0_9"/>
<dbReference type="EMBL" id="CP002403">
    <property type="protein sequence ID" value="ADU20806.1"/>
    <property type="molecule type" value="Genomic_DNA"/>
</dbReference>
<dbReference type="RefSeq" id="WP_013496998.1">
    <property type="nucleotide sequence ID" value="NC_014833.1"/>
</dbReference>
<proteinExistence type="predicted"/>
<reference evidence="1 2" key="1">
    <citation type="journal article" date="2011" name="J. Bacteriol.">
        <title>Complete genome of the cellulolytic ruminal bacterium Ruminococcus albus 7.</title>
        <authorList>
            <person name="Suen G."/>
            <person name="Stevenson D.M."/>
            <person name="Bruce D.C."/>
            <person name="Chertkov O."/>
            <person name="Copeland A."/>
            <person name="Cheng J.F."/>
            <person name="Detter C."/>
            <person name="Detter J.C."/>
            <person name="Goodwin L.A."/>
            <person name="Han C.S."/>
            <person name="Hauser L.J."/>
            <person name="Ivanova N.N."/>
            <person name="Kyrpides N.C."/>
            <person name="Land M.L."/>
            <person name="Lapidus A."/>
            <person name="Lucas S."/>
            <person name="Ovchinnikova G."/>
            <person name="Pitluck S."/>
            <person name="Tapia R."/>
            <person name="Woyke T."/>
            <person name="Boyum J."/>
            <person name="Mead D."/>
            <person name="Weimer P.J."/>
        </authorList>
    </citation>
    <scope>NUCLEOTIDE SEQUENCE [LARGE SCALE GENOMIC DNA]</scope>
    <source>
        <strain evidence="2">ATCC 27210 / DSM 20455 / JCM 14654 / NCDO 2250 / 7</strain>
    </source>
</reference>
<sequence>MSENTELKNYSNDQLYDIIERTEDHVKMGEAFKELIKRSSDDELVEIIDDMVYIDEVPYALNELMKRSSSKAFDTGMDILINDKGDHFLQACVWNTCYDFDDNKTVTLMNQRKTTMEYSLIETILLSMYNYQTNSFPTAFQKLIVDSYNNMPEEKKAEFSDMFDDFSKKYQL</sequence>
<protein>
    <submittedName>
        <fullName evidence="1">Uncharacterized protein</fullName>
    </submittedName>
</protein>
<name>E6UD12_RUMA7</name>
<dbReference type="Proteomes" id="UP000006919">
    <property type="component" value="Chromosome"/>
</dbReference>
<dbReference type="AlphaFoldDB" id="E6UD12"/>
<evidence type="ECO:0000313" key="1">
    <source>
        <dbReference type="EMBL" id="ADU20806.1"/>
    </source>
</evidence>
<dbReference type="OrthoDB" id="1820469at2"/>
<dbReference type="KEGG" id="ral:Rumal_0249"/>